<dbReference type="Pfam" id="PF01507">
    <property type="entry name" value="PAPS_reduct"/>
    <property type="match status" value="1"/>
</dbReference>
<evidence type="ECO:0000313" key="3">
    <source>
        <dbReference type="Proteomes" id="UP000295611"/>
    </source>
</evidence>
<dbReference type="GO" id="GO:0003824">
    <property type="term" value="F:catalytic activity"/>
    <property type="evidence" value="ECO:0007669"/>
    <property type="project" value="InterPro"/>
</dbReference>
<gene>
    <name evidence="2" type="ORF">DFP86_103204</name>
</gene>
<feature type="domain" description="Phosphoadenosine phosphosulphate reductase" evidence="1">
    <location>
        <begin position="113"/>
        <end position="190"/>
    </location>
</feature>
<evidence type="ECO:0000313" key="2">
    <source>
        <dbReference type="EMBL" id="TDR81551.1"/>
    </source>
</evidence>
<proteinExistence type="predicted"/>
<evidence type="ECO:0000259" key="1">
    <source>
        <dbReference type="Pfam" id="PF01507"/>
    </source>
</evidence>
<comment type="caution">
    <text evidence="2">The sequence shown here is derived from an EMBL/GenBank/DDBJ whole genome shotgun (WGS) entry which is preliminary data.</text>
</comment>
<dbReference type="OrthoDB" id="8557965at2"/>
<dbReference type="AlphaFoldDB" id="A0A4R7B9P4"/>
<dbReference type="Proteomes" id="UP000295611">
    <property type="component" value="Unassembled WGS sequence"/>
</dbReference>
<keyword evidence="3" id="KW-1185">Reference proteome</keyword>
<sequence length="403" mass="44119">MTHDATSARCVSCGMPLNYDRIIHGDAAKPASADDGRCTVCRTGQTRQEEGDESHERLLDLCIRLAQGKRGWVRRLSSAVARLPGVGQTRVGALANILSSVPARTDASKYDAMVLYSGGKDSTYMLVQLAKKGLRVCAWMLDPGYQSPQAIRNAENLTRSLGVPLIVEKKDKVMADGLFRAGFAIDRHSDTELVKGAMTFGSACWPCFSLIAVSACRFADEHQIPLCFIGTQRGQNRLNLEGGDVLTSTALPKVSSLVSRFVKPFRRALPAPVPELALDAEESTFPTVLIPFYEFVAKPEREQQIRAIEAYGWSLPKNTGSCSSNCMINELGRAVMRTRFDFDLYDVIDANERRLGNPADPHAAQGPDPTAVALGATLINLTDQEKKVFKIHPLREAKSAQHQ</sequence>
<name>A0A4R7B9P4_9NEIS</name>
<dbReference type="RefSeq" id="WP_133678916.1">
    <property type="nucleotide sequence ID" value="NZ_SNZP01000003.1"/>
</dbReference>
<organism evidence="2 3">
    <name type="scientific">Paludibacterium purpuratum</name>
    <dbReference type="NCBI Taxonomy" id="1144873"/>
    <lineage>
        <taxon>Bacteria</taxon>
        <taxon>Pseudomonadati</taxon>
        <taxon>Pseudomonadota</taxon>
        <taxon>Betaproteobacteria</taxon>
        <taxon>Neisseriales</taxon>
        <taxon>Chromobacteriaceae</taxon>
        <taxon>Paludibacterium</taxon>
    </lineage>
</organism>
<protein>
    <recommendedName>
        <fullName evidence="1">Phosphoadenosine phosphosulphate reductase domain-containing protein</fullName>
    </recommendedName>
</protein>
<accession>A0A4R7B9P4</accession>
<dbReference type="Gene3D" id="3.40.50.620">
    <property type="entry name" value="HUPs"/>
    <property type="match status" value="1"/>
</dbReference>
<dbReference type="SUPFAM" id="SSF52402">
    <property type="entry name" value="Adenine nucleotide alpha hydrolases-like"/>
    <property type="match status" value="1"/>
</dbReference>
<dbReference type="InterPro" id="IPR002500">
    <property type="entry name" value="PAPS_reduct_dom"/>
</dbReference>
<dbReference type="InterPro" id="IPR014729">
    <property type="entry name" value="Rossmann-like_a/b/a_fold"/>
</dbReference>
<reference evidence="2 3" key="1">
    <citation type="submission" date="2019-03" db="EMBL/GenBank/DDBJ databases">
        <title>Genomic Encyclopedia of Type Strains, Phase III (KMG-III): the genomes of soil and plant-associated and newly described type strains.</title>
        <authorList>
            <person name="Whitman W."/>
        </authorList>
    </citation>
    <scope>NUCLEOTIDE SEQUENCE [LARGE SCALE GENOMIC DNA]</scope>
    <source>
        <strain evidence="2 3">CECT 8976</strain>
    </source>
</reference>
<dbReference type="EMBL" id="SNZP01000003">
    <property type="protein sequence ID" value="TDR81551.1"/>
    <property type="molecule type" value="Genomic_DNA"/>
</dbReference>